<evidence type="ECO:0000256" key="6">
    <source>
        <dbReference type="ARBA" id="ARBA00023136"/>
    </source>
</evidence>
<accession>A0A7S3W1A8</accession>
<keyword evidence="5 8" id="KW-1133">Transmembrane helix</keyword>
<evidence type="ECO:0000256" key="4">
    <source>
        <dbReference type="ARBA" id="ARBA00022737"/>
    </source>
</evidence>
<dbReference type="PANTHER" id="PTHR43215">
    <property type="entry name" value="RADIAL SPOKE HEAD 1 HOMOLOG"/>
    <property type="match status" value="1"/>
</dbReference>
<evidence type="ECO:0000313" key="9">
    <source>
        <dbReference type="EMBL" id="CAE0527975.1"/>
    </source>
</evidence>
<comment type="similarity">
    <text evidence="2">Belongs to the TMEM151 family.</text>
</comment>
<keyword evidence="4" id="KW-0677">Repeat</keyword>
<dbReference type="PANTHER" id="PTHR43215:SF14">
    <property type="entry name" value="RADIAL SPOKE HEAD 1 HOMOLOG"/>
    <property type="match status" value="1"/>
</dbReference>
<evidence type="ECO:0000256" key="1">
    <source>
        <dbReference type="ARBA" id="ARBA00004141"/>
    </source>
</evidence>
<dbReference type="Pfam" id="PF14857">
    <property type="entry name" value="TMEM151"/>
    <property type="match status" value="1"/>
</dbReference>
<dbReference type="SUPFAM" id="SSF82185">
    <property type="entry name" value="Histone H3 K4-specific methyltransferase SET7/9 N-terminal domain"/>
    <property type="match status" value="1"/>
</dbReference>
<sequence>MTEDASNIELVPADQMKKTNENANKPGYDSDGNPDIDVNTDQPEAKNNGGSGDESSDRADIDEDLVKQDNVVEDWDEDEAECADENWADELEGDYKGHQNEEGEREGKGTCEYIDGAKYVGYWKAGKRHGEGTFSLYDGTRFEGMWEKDKKVGDGKLYLSNGDLVEATWENDRMHGKGTITPKGGEPKEYIWYYDMKIDQVDQDACCDRMLLNACCCLLFLIVPIVGLIAKNAAIFGGCVVIWCCNMCEFYLSKSRGYLSKQSSLSATQDKIKHLKKKGPKIEWHIQNYHYETRVTHYRDKDGNMRTRRERVRVNTFYKSKNYKYKKWVDRTPPQESLDYLEQFKLVRLDQPLKIEMADKALKKYRKKKNKFYKKNKVDTHADFWEKRFLNGKDDLSLVRNDKGNKPWFADSMTYLCCSVFFCGWIQRYMLVKNSQRIVFTHDKLLLK</sequence>
<dbReference type="GO" id="GO:0016020">
    <property type="term" value="C:membrane"/>
    <property type="evidence" value="ECO:0007669"/>
    <property type="project" value="UniProtKB-SubCell"/>
</dbReference>
<keyword evidence="3 8" id="KW-0812">Transmembrane</keyword>
<evidence type="ECO:0000256" key="7">
    <source>
        <dbReference type="SAM" id="MobiDB-lite"/>
    </source>
</evidence>
<dbReference type="EMBL" id="HBIQ01014737">
    <property type="protein sequence ID" value="CAE0527975.1"/>
    <property type="molecule type" value="Transcribed_RNA"/>
</dbReference>
<feature type="compositionally biased region" description="Basic and acidic residues" evidence="7">
    <location>
        <begin position="55"/>
        <end position="67"/>
    </location>
</feature>
<feature type="transmembrane region" description="Helical" evidence="8">
    <location>
        <begin position="235"/>
        <end position="252"/>
    </location>
</feature>
<evidence type="ECO:0000256" key="3">
    <source>
        <dbReference type="ARBA" id="ARBA00022692"/>
    </source>
</evidence>
<keyword evidence="6 8" id="KW-0472">Membrane</keyword>
<dbReference type="AlphaFoldDB" id="A0A7S3W1A8"/>
<feature type="transmembrane region" description="Helical" evidence="8">
    <location>
        <begin position="210"/>
        <end position="229"/>
    </location>
</feature>
<dbReference type="Pfam" id="PF02493">
    <property type="entry name" value="MORN"/>
    <property type="match status" value="4"/>
</dbReference>
<feature type="compositionally biased region" description="Acidic residues" evidence="7">
    <location>
        <begin position="71"/>
        <end position="81"/>
    </location>
</feature>
<evidence type="ECO:0000256" key="2">
    <source>
        <dbReference type="ARBA" id="ARBA00009583"/>
    </source>
</evidence>
<name>A0A7S3W1A8_9SPIT</name>
<reference evidence="9" key="1">
    <citation type="submission" date="2021-01" db="EMBL/GenBank/DDBJ databases">
        <authorList>
            <person name="Corre E."/>
            <person name="Pelletier E."/>
            <person name="Niang G."/>
            <person name="Scheremetjew M."/>
            <person name="Finn R."/>
            <person name="Kale V."/>
            <person name="Holt S."/>
            <person name="Cochrane G."/>
            <person name="Meng A."/>
            <person name="Brown T."/>
            <person name="Cohen L."/>
        </authorList>
    </citation>
    <scope>NUCLEOTIDE SEQUENCE</scope>
    <source>
        <strain evidence="9">SPMC142</strain>
    </source>
</reference>
<evidence type="ECO:0000256" key="8">
    <source>
        <dbReference type="SAM" id="Phobius"/>
    </source>
</evidence>
<dbReference type="SMART" id="SM00698">
    <property type="entry name" value="MORN"/>
    <property type="match status" value="3"/>
</dbReference>
<dbReference type="Gene3D" id="2.20.110.10">
    <property type="entry name" value="Histone H3 K4-specific methyltransferase SET7/9 N-terminal domain"/>
    <property type="match status" value="2"/>
</dbReference>
<feature type="region of interest" description="Disordered" evidence="7">
    <location>
        <begin position="1"/>
        <end position="81"/>
    </location>
</feature>
<gene>
    <name evidence="9" type="ORF">SACU0126_LOCUS4695</name>
</gene>
<evidence type="ECO:0000256" key="5">
    <source>
        <dbReference type="ARBA" id="ARBA00022989"/>
    </source>
</evidence>
<dbReference type="InterPro" id="IPR003409">
    <property type="entry name" value="MORN"/>
</dbReference>
<protein>
    <submittedName>
        <fullName evidence="9">Uncharacterized protein</fullName>
    </submittedName>
</protein>
<organism evidence="9">
    <name type="scientific">Strombidinopsis acuminata</name>
    <dbReference type="NCBI Taxonomy" id="141414"/>
    <lineage>
        <taxon>Eukaryota</taxon>
        <taxon>Sar</taxon>
        <taxon>Alveolata</taxon>
        <taxon>Ciliophora</taxon>
        <taxon>Intramacronucleata</taxon>
        <taxon>Spirotrichea</taxon>
        <taxon>Choreotrichia</taxon>
        <taxon>Choreotrichida</taxon>
        <taxon>Strombidinopsidae</taxon>
        <taxon>Strombidinopsis</taxon>
    </lineage>
</organism>
<proteinExistence type="inferred from homology"/>
<comment type="subcellular location">
    <subcellularLocation>
        <location evidence="1">Membrane</location>
        <topology evidence="1">Multi-pass membrane protein</topology>
    </subcellularLocation>
</comment>
<dbReference type="InterPro" id="IPR026767">
    <property type="entry name" value="Tmem151"/>
</dbReference>